<gene>
    <name evidence="2" type="ORF">NC992_07710</name>
</gene>
<comment type="caution">
    <text evidence="2">The sequence shown here is derived from an EMBL/GenBank/DDBJ whole genome shotgun (WGS) entry which is preliminary data.</text>
</comment>
<evidence type="ECO:0000256" key="1">
    <source>
        <dbReference type="SAM" id="SignalP"/>
    </source>
</evidence>
<dbReference type="EMBL" id="JAMPKX010000002">
    <property type="protein sequence ID" value="MEP0946754.1"/>
    <property type="molecule type" value="Genomic_DNA"/>
</dbReference>
<organism evidence="2 3">
    <name type="scientific">Leptolyngbya subtilissima DQ-A4</name>
    <dbReference type="NCBI Taxonomy" id="2933933"/>
    <lineage>
        <taxon>Bacteria</taxon>
        <taxon>Bacillati</taxon>
        <taxon>Cyanobacteriota</taxon>
        <taxon>Cyanophyceae</taxon>
        <taxon>Leptolyngbyales</taxon>
        <taxon>Leptolyngbyaceae</taxon>
        <taxon>Leptolyngbya group</taxon>
        <taxon>Leptolyngbya</taxon>
    </lineage>
</organism>
<accession>A0ABV0K1U5</accession>
<reference evidence="2 3" key="1">
    <citation type="submission" date="2022-04" db="EMBL/GenBank/DDBJ databases">
        <title>Positive selection, recombination, and allopatry shape intraspecific diversity of widespread and dominant cyanobacteria.</title>
        <authorList>
            <person name="Wei J."/>
            <person name="Shu W."/>
            <person name="Hu C."/>
        </authorList>
    </citation>
    <scope>NUCLEOTIDE SEQUENCE [LARGE SCALE GENOMIC DNA]</scope>
    <source>
        <strain evidence="2 3">DQ-A4</strain>
    </source>
</reference>
<sequence length="275" mass="28152">MAYLKQVSLALSLAAVAGMAAPALAHNHLAELEPTQNTLAEAVESSTEATTEPVVADEATTAEVPAAAEAPVVEAIAPVEPAESDASLLALPEAESLTADQGSFDTTGIESALTAATIEAAPTANDSIDLAQGTTRPAYEISPAYLGVGGNIGIGNRSDSGLSSFGFNVISKISLGPRFSVRPGATITNNRSSFTIPVTYNFSTLSYEGFRAQPYVGAGVDIPTSGDVGLLINAGADVPISRDFTFNAVGNFRVTSGFALGISLGVGYNFPFIFE</sequence>
<dbReference type="Proteomes" id="UP001482513">
    <property type="component" value="Unassembled WGS sequence"/>
</dbReference>
<protein>
    <recommendedName>
        <fullName evidence="4">Outer membrane protein beta-barrel domain-containing protein</fullName>
    </recommendedName>
</protein>
<proteinExistence type="predicted"/>
<evidence type="ECO:0000313" key="2">
    <source>
        <dbReference type="EMBL" id="MEP0946754.1"/>
    </source>
</evidence>
<keyword evidence="3" id="KW-1185">Reference proteome</keyword>
<dbReference type="RefSeq" id="WP_190696723.1">
    <property type="nucleotide sequence ID" value="NZ_JAMPKX010000002.1"/>
</dbReference>
<evidence type="ECO:0000313" key="3">
    <source>
        <dbReference type="Proteomes" id="UP001482513"/>
    </source>
</evidence>
<feature type="chain" id="PRO_5046003061" description="Outer membrane protein beta-barrel domain-containing protein" evidence="1">
    <location>
        <begin position="26"/>
        <end position="275"/>
    </location>
</feature>
<keyword evidence="1" id="KW-0732">Signal</keyword>
<feature type="signal peptide" evidence="1">
    <location>
        <begin position="1"/>
        <end position="25"/>
    </location>
</feature>
<name>A0ABV0K1U5_9CYAN</name>
<evidence type="ECO:0008006" key="4">
    <source>
        <dbReference type="Google" id="ProtNLM"/>
    </source>
</evidence>